<evidence type="ECO:0000313" key="3">
    <source>
        <dbReference type="Proteomes" id="UP001107558"/>
    </source>
</evidence>
<gene>
    <name evidence="2" type="ORF">PVAND_016058</name>
</gene>
<feature type="transmembrane region" description="Helical" evidence="1">
    <location>
        <begin position="14"/>
        <end position="34"/>
    </location>
</feature>
<protein>
    <submittedName>
        <fullName evidence="2">Uncharacterized protein</fullName>
    </submittedName>
</protein>
<evidence type="ECO:0000313" key="2">
    <source>
        <dbReference type="EMBL" id="KAG5668104.1"/>
    </source>
</evidence>
<accession>A0A9J6BER3</accession>
<keyword evidence="1" id="KW-0472">Membrane</keyword>
<keyword evidence="1" id="KW-1133">Transmembrane helix</keyword>
<proteinExistence type="predicted"/>
<dbReference type="InterPro" id="IPR032675">
    <property type="entry name" value="LRR_dom_sf"/>
</dbReference>
<dbReference type="Gene3D" id="3.80.10.10">
    <property type="entry name" value="Ribonuclease Inhibitor"/>
    <property type="match status" value="1"/>
</dbReference>
<comment type="caution">
    <text evidence="2">The sequence shown here is derived from an EMBL/GenBank/DDBJ whole genome shotgun (WGS) entry which is preliminary data.</text>
</comment>
<sequence>MLFLYFTQNLRRRVVNFIFLFIPFAQTFVIDCYYNEWDWNFKQKVYECQGSGVDIDISPGYVVNVTGQHMIGGNNSEVEAMRFMHKPKITFIPNGIGKFFPNLKGLTFLNCNIKKISKDHLAEFPEMMQVSYNFNQIEVIPGDLFIYTPKLQLVNFASNNIKRIGAGFFKPLKSLEYIWFEKNSCIDMNAKVSDFKAMKKQIKKNCRRNGVDCKKLPEHLQDGMKQKQSICVKLFIFTVSSQNHVMSCLKLERDKAEKTKKRRTRLYEFGAENFDHEDEDIKKAFAENIEKKIIDGIVSVSRRYKN</sequence>
<evidence type="ECO:0000256" key="1">
    <source>
        <dbReference type="SAM" id="Phobius"/>
    </source>
</evidence>
<keyword evidence="3" id="KW-1185">Reference proteome</keyword>
<dbReference type="OrthoDB" id="10639096at2759"/>
<keyword evidence="1" id="KW-0812">Transmembrane</keyword>
<dbReference type="Proteomes" id="UP001107558">
    <property type="component" value="Chromosome 4"/>
</dbReference>
<dbReference type="EMBL" id="JADBJN010000004">
    <property type="protein sequence ID" value="KAG5668104.1"/>
    <property type="molecule type" value="Genomic_DNA"/>
</dbReference>
<reference evidence="2" key="1">
    <citation type="submission" date="2021-03" db="EMBL/GenBank/DDBJ databases">
        <title>Chromosome level genome of the anhydrobiotic midge Polypedilum vanderplanki.</title>
        <authorList>
            <person name="Yoshida Y."/>
            <person name="Kikawada T."/>
            <person name="Gusev O."/>
        </authorList>
    </citation>
    <scope>NUCLEOTIDE SEQUENCE</scope>
    <source>
        <strain evidence="2">NIAS01</strain>
        <tissue evidence="2">Whole body or cell culture</tissue>
    </source>
</reference>
<name>A0A9J6BER3_POLVA</name>
<dbReference type="AlphaFoldDB" id="A0A9J6BER3"/>
<organism evidence="2 3">
    <name type="scientific">Polypedilum vanderplanki</name>
    <name type="common">Sleeping chironomid midge</name>
    <dbReference type="NCBI Taxonomy" id="319348"/>
    <lineage>
        <taxon>Eukaryota</taxon>
        <taxon>Metazoa</taxon>
        <taxon>Ecdysozoa</taxon>
        <taxon>Arthropoda</taxon>
        <taxon>Hexapoda</taxon>
        <taxon>Insecta</taxon>
        <taxon>Pterygota</taxon>
        <taxon>Neoptera</taxon>
        <taxon>Endopterygota</taxon>
        <taxon>Diptera</taxon>
        <taxon>Nematocera</taxon>
        <taxon>Chironomoidea</taxon>
        <taxon>Chironomidae</taxon>
        <taxon>Chironominae</taxon>
        <taxon>Polypedilum</taxon>
        <taxon>Polypedilum</taxon>
    </lineage>
</organism>
<dbReference type="SUPFAM" id="SSF52058">
    <property type="entry name" value="L domain-like"/>
    <property type="match status" value="1"/>
</dbReference>